<dbReference type="SUPFAM" id="SSF103657">
    <property type="entry name" value="BAR/IMD domain-like"/>
    <property type="match status" value="1"/>
</dbReference>
<dbReference type="Gene3D" id="1.20.1270.60">
    <property type="entry name" value="Arfaptin homology (AH) domain/BAR domain"/>
    <property type="match status" value="1"/>
</dbReference>
<proteinExistence type="predicted"/>
<dbReference type="InterPro" id="IPR001060">
    <property type="entry name" value="FCH_dom"/>
</dbReference>
<dbReference type="GO" id="GO:0005096">
    <property type="term" value="F:GTPase activator activity"/>
    <property type="evidence" value="ECO:0007669"/>
    <property type="project" value="UniProtKB-KW"/>
</dbReference>
<evidence type="ECO:0000256" key="1">
    <source>
        <dbReference type="ARBA" id="ARBA00022468"/>
    </source>
</evidence>
<reference evidence="4 5" key="1">
    <citation type="submission" date="2017-11" db="EMBL/GenBank/DDBJ databases">
        <title>De novo assembly and phasing of dikaryotic genomes from two isolates of Puccinia coronata f. sp. avenae, the causal agent of oat crown rust.</title>
        <authorList>
            <person name="Miller M.E."/>
            <person name="Zhang Y."/>
            <person name="Omidvar V."/>
            <person name="Sperschneider J."/>
            <person name="Schwessinger B."/>
            <person name="Raley C."/>
            <person name="Palmer J.M."/>
            <person name="Garnica D."/>
            <person name="Upadhyaya N."/>
            <person name="Rathjen J."/>
            <person name="Taylor J.M."/>
            <person name="Park R.F."/>
            <person name="Dodds P.N."/>
            <person name="Hirsch C.D."/>
            <person name="Kianian S.F."/>
            <person name="Figueroa M."/>
        </authorList>
    </citation>
    <scope>NUCLEOTIDE SEQUENCE [LARGE SCALE GENOMIC DNA]</scope>
    <source>
        <strain evidence="4">12SD80</strain>
    </source>
</reference>
<evidence type="ECO:0000313" key="5">
    <source>
        <dbReference type="Proteomes" id="UP000235392"/>
    </source>
</evidence>
<feature type="region of interest" description="Disordered" evidence="2">
    <location>
        <begin position="177"/>
        <end position="223"/>
    </location>
</feature>
<feature type="region of interest" description="Disordered" evidence="2">
    <location>
        <begin position="617"/>
        <end position="639"/>
    </location>
</feature>
<dbReference type="GO" id="GO:0007165">
    <property type="term" value="P:signal transduction"/>
    <property type="evidence" value="ECO:0007669"/>
    <property type="project" value="InterPro"/>
</dbReference>
<feature type="domain" description="Rho-GAP" evidence="3">
    <location>
        <begin position="416"/>
        <end position="607"/>
    </location>
</feature>
<feature type="compositionally biased region" description="Pro residues" evidence="2">
    <location>
        <begin position="685"/>
        <end position="701"/>
    </location>
</feature>
<dbReference type="SUPFAM" id="SSF48350">
    <property type="entry name" value="GTPase activation domain, GAP"/>
    <property type="match status" value="1"/>
</dbReference>
<dbReference type="InterPro" id="IPR027267">
    <property type="entry name" value="AH/BAR_dom_sf"/>
</dbReference>
<feature type="region of interest" description="Disordered" evidence="2">
    <location>
        <begin position="675"/>
        <end position="735"/>
    </location>
</feature>
<name>A0A2N5T196_9BASI</name>
<dbReference type="GO" id="GO:0005737">
    <property type="term" value="C:cytoplasm"/>
    <property type="evidence" value="ECO:0007669"/>
    <property type="project" value="TreeGrafter"/>
</dbReference>
<dbReference type="SMART" id="SM00324">
    <property type="entry name" value="RhoGAP"/>
    <property type="match status" value="1"/>
</dbReference>
<dbReference type="InterPro" id="IPR008936">
    <property type="entry name" value="Rho_GTPase_activation_prot"/>
</dbReference>
<dbReference type="InterPro" id="IPR000198">
    <property type="entry name" value="RhoGAP_dom"/>
</dbReference>
<dbReference type="InterPro" id="IPR050729">
    <property type="entry name" value="Rho-GAP"/>
</dbReference>
<dbReference type="Gene3D" id="1.10.555.10">
    <property type="entry name" value="Rho GTPase activation protein"/>
    <property type="match status" value="1"/>
</dbReference>
<feature type="compositionally biased region" description="Polar residues" evidence="2">
    <location>
        <begin position="623"/>
        <end position="637"/>
    </location>
</feature>
<evidence type="ECO:0000256" key="2">
    <source>
        <dbReference type="SAM" id="MobiDB-lite"/>
    </source>
</evidence>
<dbReference type="EMBL" id="PGCI01000718">
    <property type="protein sequence ID" value="PLW19237.1"/>
    <property type="molecule type" value="Genomic_DNA"/>
</dbReference>
<keyword evidence="1" id="KW-0343">GTPase activation</keyword>
<accession>A0A2N5T196</accession>
<gene>
    <name evidence="4" type="ORF">PCASD_16615</name>
</gene>
<evidence type="ECO:0000313" key="4">
    <source>
        <dbReference type="EMBL" id="PLW19237.1"/>
    </source>
</evidence>
<dbReference type="AlphaFoldDB" id="A0A2N5T196"/>
<comment type="caution">
    <text evidence="4">The sequence shown here is derived from an EMBL/GenBank/DDBJ whole genome shotgun (WGS) entry which is preliminary data.</text>
</comment>
<dbReference type="PANTHER" id="PTHR23176">
    <property type="entry name" value="RHO/RAC/CDC GTPASE-ACTIVATING PROTEIN"/>
    <property type="match status" value="1"/>
</dbReference>
<feature type="compositionally biased region" description="Polar residues" evidence="2">
    <location>
        <begin position="201"/>
        <end position="222"/>
    </location>
</feature>
<dbReference type="Pfam" id="PF00620">
    <property type="entry name" value="RhoGAP"/>
    <property type="match status" value="1"/>
</dbReference>
<dbReference type="Pfam" id="PF00611">
    <property type="entry name" value="FCH"/>
    <property type="match status" value="1"/>
</dbReference>
<feature type="compositionally biased region" description="Low complexity" evidence="2">
    <location>
        <begin position="184"/>
        <end position="194"/>
    </location>
</feature>
<evidence type="ECO:0000259" key="3">
    <source>
        <dbReference type="PROSITE" id="PS50238"/>
    </source>
</evidence>
<dbReference type="CDD" id="cd00159">
    <property type="entry name" value="RhoGAP"/>
    <property type="match status" value="1"/>
</dbReference>
<organism evidence="4 5">
    <name type="scientific">Puccinia coronata f. sp. avenae</name>
    <dbReference type="NCBI Taxonomy" id="200324"/>
    <lineage>
        <taxon>Eukaryota</taxon>
        <taxon>Fungi</taxon>
        <taxon>Dikarya</taxon>
        <taxon>Basidiomycota</taxon>
        <taxon>Pucciniomycotina</taxon>
        <taxon>Pucciniomycetes</taxon>
        <taxon>Pucciniales</taxon>
        <taxon>Pucciniaceae</taxon>
        <taxon>Puccinia</taxon>
    </lineage>
</organism>
<sequence>MSSNSPRSEEVIGTYTLLLHQLDSFTAFFKKRCEIEDDYQAQLTRLVSRQHDLDRKLAQDSPDGLSIPQTAREAWLEMNANVAQEAQIRKNWIKLIKQNVVEPLERFKSSRERTLNRIREELRSSIHEHKEYLSTVQRLKKHYDRKCEEVAQFHAVSEAIEVRDKLLEDQRLAHSDWEHVPSKTSSTSNNSTNSVDHTAGPSATPSNTSASRPSTDAPNHSRQPVIISGATSSALRDTVTPSPANPIQAKGTDVLHALRANTNNLIQRLNARKENKSGTAATNHIEDLRPAALRGVKVKREAEEADRDYRKGIFHLETLRLRKEQVIRGARRATEEMVYELSGEAKESFSYYNDETRIQAVSWISICDHAQHVVMKVNPDADVRQYTDSTQIEYEEPQVLYENAFIGPCRSLLFGVAINDYCASNPGKGSIPLIVKMCIEEIDRNGLKHEGIYRISGKMHSVIQLVHEIEKDEDTFKFDPERHEIYTISGVLKLYLRQLPQALFPFPLVERVSLSQQLEESREEAFRLLIKRIRRLPSAHQATLKLLCEHLHRVASFSSQNKMTFSNLGLVFSPVVFLDDPAGQQLPAQNWKDDIMEVLIEHHDTLFEGLPIAEPASLERSRSQQSAHRNRTISPSARKSLEAVRYESYSISGSPQASPTPSQLVTQDAIDILSLGDQMPSDSPAQPPAAHPSPQLPPTLPPVDTSSPDPVAISNPPRRTFSIKRKPRCPSLDDK</sequence>
<dbReference type="Proteomes" id="UP000235392">
    <property type="component" value="Unassembled WGS sequence"/>
</dbReference>
<protein>
    <recommendedName>
        <fullName evidence="3">Rho-GAP domain-containing protein</fullName>
    </recommendedName>
</protein>
<dbReference type="PANTHER" id="PTHR23176:SF134">
    <property type="entry name" value="RHO-TYPE GTPASE-ACTIVATING PROTEIN"/>
    <property type="match status" value="1"/>
</dbReference>
<dbReference type="PROSITE" id="PS50238">
    <property type="entry name" value="RHOGAP"/>
    <property type="match status" value="1"/>
</dbReference>